<comment type="similarity">
    <text evidence="1">Belongs to the DeSI family.</text>
</comment>
<evidence type="ECO:0000256" key="1">
    <source>
        <dbReference type="ARBA" id="ARBA00008140"/>
    </source>
</evidence>
<name>A0A7S1A0E8_NOCSC</name>
<proteinExistence type="inferred from homology"/>
<dbReference type="GO" id="GO:0101005">
    <property type="term" value="F:deubiquitinase activity"/>
    <property type="evidence" value="ECO:0007669"/>
    <property type="project" value="TreeGrafter"/>
</dbReference>
<evidence type="ECO:0000256" key="4">
    <source>
        <dbReference type="SAM" id="MobiDB-lite"/>
    </source>
</evidence>
<dbReference type="Gene3D" id="3.90.1720.30">
    <property type="entry name" value="PPPDE domains"/>
    <property type="match status" value="1"/>
</dbReference>
<dbReference type="InterPro" id="IPR008580">
    <property type="entry name" value="PPPDE_dom"/>
</dbReference>
<dbReference type="AlphaFoldDB" id="A0A7S1A0E8"/>
<dbReference type="Pfam" id="PF05903">
    <property type="entry name" value="Peptidase_C97"/>
    <property type="match status" value="1"/>
</dbReference>
<feature type="region of interest" description="Disordered" evidence="4">
    <location>
        <begin position="90"/>
        <end position="111"/>
    </location>
</feature>
<feature type="compositionally biased region" description="Acidic residues" evidence="4">
    <location>
        <begin position="37"/>
        <end position="47"/>
    </location>
</feature>
<dbReference type="InterPro" id="IPR042266">
    <property type="entry name" value="PPPDE_sf"/>
</dbReference>
<keyword evidence="2" id="KW-0645">Protease</keyword>
<accession>A0A7S1A0E8</accession>
<evidence type="ECO:0000256" key="2">
    <source>
        <dbReference type="ARBA" id="ARBA00022670"/>
    </source>
</evidence>
<keyword evidence="3" id="KW-0378">Hydrolase</keyword>
<organism evidence="6">
    <name type="scientific">Noctiluca scintillans</name>
    <name type="common">Sea sparkle</name>
    <name type="synonym">Red tide dinoflagellate</name>
    <dbReference type="NCBI Taxonomy" id="2966"/>
    <lineage>
        <taxon>Eukaryota</taxon>
        <taxon>Sar</taxon>
        <taxon>Alveolata</taxon>
        <taxon>Dinophyceae</taxon>
        <taxon>Noctilucales</taxon>
        <taxon>Noctilucaceae</taxon>
        <taxon>Noctiluca</taxon>
    </lineage>
</organism>
<protein>
    <recommendedName>
        <fullName evidence="5">PPPDE domain-containing protein</fullName>
    </recommendedName>
</protein>
<dbReference type="SMART" id="SM01179">
    <property type="entry name" value="DUF862"/>
    <property type="match status" value="1"/>
</dbReference>
<evidence type="ECO:0000313" key="6">
    <source>
        <dbReference type="EMBL" id="CAD8837806.1"/>
    </source>
</evidence>
<dbReference type="PANTHER" id="PTHR12378:SF80">
    <property type="entry name" value="IP06716P-RELATED"/>
    <property type="match status" value="1"/>
</dbReference>
<feature type="region of interest" description="Disordered" evidence="4">
    <location>
        <begin position="26"/>
        <end position="61"/>
    </location>
</feature>
<dbReference type="PROSITE" id="PS51858">
    <property type="entry name" value="PPPDE"/>
    <property type="match status" value="1"/>
</dbReference>
<dbReference type="GO" id="GO:0016579">
    <property type="term" value="P:protein deubiquitination"/>
    <property type="evidence" value="ECO:0007669"/>
    <property type="project" value="TreeGrafter"/>
</dbReference>
<dbReference type="PANTHER" id="PTHR12378">
    <property type="entry name" value="DESUMOYLATING ISOPEPTIDASE"/>
    <property type="match status" value="1"/>
</dbReference>
<dbReference type="GO" id="GO:0006508">
    <property type="term" value="P:proteolysis"/>
    <property type="evidence" value="ECO:0007669"/>
    <property type="project" value="UniProtKB-KW"/>
</dbReference>
<evidence type="ECO:0000259" key="5">
    <source>
        <dbReference type="PROSITE" id="PS51858"/>
    </source>
</evidence>
<gene>
    <name evidence="6" type="ORF">NSCI0253_LOCUS12154</name>
</gene>
<feature type="domain" description="PPPDE" evidence="5">
    <location>
        <begin position="126"/>
        <end position="244"/>
    </location>
</feature>
<sequence length="244" mass="26873">MACDLERLDAKILAKILASSLPLESHCPAPSQATLPLEEEAEDDEDLSPPPPKISSCQRELNMSSTTAGSLSSSSYLSCLGSFFSESSKSSFERPSSTLPRRGAPPNPKKKRLEAPLIVSLGVTHSEVFLHVYDLHPLTKLAGLQMFHVGVEVHECECSYGSHGLQWVHPGCMGPGHREIVPLGPTHLTAKQVVQLAAVLSKEWRGCDYDIFNNNCQTFSLEFCRRLAVPVSIPEEFVRYAQWK</sequence>
<dbReference type="EMBL" id="HBFQ01017461">
    <property type="protein sequence ID" value="CAD8837806.1"/>
    <property type="molecule type" value="Transcribed_RNA"/>
</dbReference>
<evidence type="ECO:0000256" key="3">
    <source>
        <dbReference type="ARBA" id="ARBA00022801"/>
    </source>
</evidence>
<reference evidence="6" key="1">
    <citation type="submission" date="2021-01" db="EMBL/GenBank/DDBJ databases">
        <authorList>
            <person name="Corre E."/>
            <person name="Pelletier E."/>
            <person name="Niang G."/>
            <person name="Scheremetjew M."/>
            <person name="Finn R."/>
            <person name="Kale V."/>
            <person name="Holt S."/>
            <person name="Cochrane G."/>
            <person name="Meng A."/>
            <person name="Brown T."/>
            <person name="Cohen L."/>
        </authorList>
    </citation>
    <scope>NUCLEOTIDE SEQUENCE</scope>
</reference>